<evidence type="ECO:0000313" key="3">
    <source>
        <dbReference type="Proteomes" id="UP000589036"/>
    </source>
</evidence>
<dbReference type="RefSeq" id="WP_179645234.1">
    <property type="nucleotide sequence ID" value="NZ_BAAAYY010000037.1"/>
</dbReference>
<dbReference type="Proteomes" id="UP000589036">
    <property type="component" value="Unassembled WGS sequence"/>
</dbReference>
<name>A0A852U2G2_9ACTN</name>
<evidence type="ECO:0000256" key="1">
    <source>
        <dbReference type="SAM" id="MobiDB-lite"/>
    </source>
</evidence>
<feature type="region of interest" description="Disordered" evidence="1">
    <location>
        <begin position="25"/>
        <end position="45"/>
    </location>
</feature>
<gene>
    <name evidence="2" type="ORF">HDA32_004722</name>
</gene>
<feature type="compositionally biased region" description="Basic and acidic residues" evidence="1">
    <location>
        <begin position="9"/>
        <end position="20"/>
    </location>
</feature>
<feature type="compositionally biased region" description="Polar residues" evidence="1">
    <location>
        <begin position="34"/>
        <end position="45"/>
    </location>
</feature>
<proteinExistence type="predicted"/>
<dbReference type="AlphaFoldDB" id="A0A852U2G2"/>
<dbReference type="EMBL" id="JACCCC010000001">
    <property type="protein sequence ID" value="NYE49602.1"/>
    <property type="molecule type" value="Genomic_DNA"/>
</dbReference>
<organism evidence="2 3">
    <name type="scientific">Spinactinospora alkalitolerans</name>
    <dbReference type="NCBI Taxonomy" id="687207"/>
    <lineage>
        <taxon>Bacteria</taxon>
        <taxon>Bacillati</taxon>
        <taxon>Actinomycetota</taxon>
        <taxon>Actinomycetes</taxon>
        <taxon>Streptosporangiales</taxon>
        <taxon>Nocardiopsidaceae</taxon>
        <taxon>Spinactinospora</taxon>
    </lineage>
</organism>
<accession>A0A852U2G2</accession>
<comment type="caution">
    <text evidence="2">The sequence shown here is derived from an EMBL/GenBank/DDBJ whole genome shotgun (WGS) entry which is preliminary data.</text>
</comment>
<feature type="region of interest" description="Disordered" evidence="1">
    <location>
        <begin position="1"/>
        <end position="20"/>
    </location>
</feature>
<sequence>MALFSNSAKTDHTVTGDVKRIERKNGATVVTRPDGSTETYEGSVTVQATTVTGGINSRRK</sequence>
<keyword evidence="3" id="KW-1185">Reference proteome</keyword>
<protein>
    <submittedName>
        <fullName evidence="2">Uncharacterized protein</fullName>
    </submittedName>
</protein>
<evidence type="ECO:0000313" key="2">
    <source>
        <dbReference type="EMBL" id="NYE49602.1"/>
    </source>
</evidence>
<reference evidence="2 3" key="1">
    <citation type="submission" date="2020-07" db="EMBL/GenBank/DDBJ databases">
        <title>Sequencing the genomes of 1000 actinobacteria strains.</title>
        <authorList>
            <person name="Klenk H.-P."/>
        </authorList>
    </citation>
    <scope>NUCLEOTIDE SEQUENCE [LARGE SCALE GENOMIC DNA]</scope>
    <source>
        <strain evidence="2 3">CXB654</strain>
    </source>
</reference>